<dbReference type="STRING" id="1465490.SAMN05444277_106166"/>
<keyword evidence="4" id="KW-1185">Reference proteome</keyword>
<gene>
    <name evidence="3" type="ORF">SAMN05444277_106166</name>
</gene>
<keyword evidence="2 3" id="KW-0808">Transferase</keyword>
<dbReference type="Pfam" id="PF13692">
    <property type="entry name" value="Glyco_trans_1_4"/>
    <property type="match status" value="1"/>
</dbReference>
<dbReference type="EMBL" id="FOXQ01000006">
    <property type="protein sequence ID" value="SFQ18706.1"/>
    <property type="molecule type" value="Genomic_DNA"/>
</dbReference>
<dbReference type="GO" id="GO:0016757">
    <property type="term" value="F:glycosyltransferase activity"/>
    <property type="evidence" value="ECO:0007669"/>
    <property type="project" value="UniProtKB-KW"/>
</dbReference>
<dbReference type="SUPFAM" id="SSF53756">
    <property type="entry name" value="UDP-Glycosyltransferase/glycogen phosphorylase"/>
    <property type="match status" value="1"/>
</dbReference>
<dbReference type="PANTHER" id="PTHR12526:SF629">
    <property type="entry name" value="TEICHURONIC ACID BIOSYNTHESIS GLYCOSYLTRANSFERASE TUAH-RELATED"/>
    <property type="match status" value="1"/>
</dbReference>
<sequence length="363" mass="41154">MKHILFIAYDAKRAGSGILLLNLTKAIKEITSYGIDFLFRHDGDILNDFKEVGKVVCVKYKTGIAGKLLNKLFDPQVSAIKKLLLKQYDWVIVNTVLNADVIKQIRRYHKGRLVCYIHELEVAMDFLISSSSRKDFFNLVDVVMVPCLTVKRKIEEIYQVQASLIKILPYYIPSKDYSLKKSNENRFIIGACGNVELRKGTDLFVQLAKYFIEKHPGVPAQFVWIGGNSQSLDYKLLRADINKCRLQNISLRPATKEVALFYAGIDLFVLASREDPYPLVVLEAADACIPTICFSEAGGAPEFVQGTGKVINYLDIKQMAAGIYDYYLQPQLRRADGEKAKAKLAVMHQDKKHIVQQFFDIIT</sequence>
<dbReference type="OrthoDB" id="655095at2"/>
<dbReference type="AlphaFoldDB" id="A0A1I5WH11"/>
<dbReference type="PANTHER" id="PTHR12526">
    <property type="entry name" value="GLYCOSYLTRANSFERASE"/>
    <property type="match status" value="1"/>
</dbReference>
<reference evidence="3 4" key="1">
    <citation type="submission" date="2016-10" db="EMBL/GenBank/DDBJ databases">
        <authorList>
            <person name="de Groot N.N."/>
        </authorList>
    </citation>
    <scope>NUCLEOTIDE SEQUENCE [LARGE SCALE GENOMIC DNA]</scope>
    <source>
        <strain evidence="3 4">DSM 28286</strain>
    </source>
</reference>
<dbReference type="Gene3D" id="3.40.50.2000">
    <property type="entry name" value="Glycogen Phosphorylase B"/>
    <property type="match status" value="1"/>
</dbReference>
<evidence type="ECO:0000256" key="1">
    <source>
        <dbReference type="ARBA" id="ARBA00022676"/>
    </source>
</evidence>
<evidence type="ECO:0000256" key="2">
    <source>
        <dbReference type="ARBA" id="ARBA00022679"/>
    </source>
</evidence>
<organism evidence="3 4">
    <name type="scientific">Parafilimonas terrae</name>
    <dbReference type="NCBI Taxonomy" id="1465490"/>
    <lineage>
        <taxon>Bacteria</taxon>
        <taxon>Pseudomonadati</taxon>
        <taxon>Bacteroidota</taxon>
        <taxon>Chitinophagia</taxon>
        <taxon>Chitinophagales</taxon>
        <taxon>Chitinophagaceae</taxon>
        <taxon>Parafilimonas</taxon>
    </lineage>
</organism>
<keyword evidence="1" id="KW-0328">Glycosyltransferase</keyword>
<evidence type="ECO:0000313" key="3">
    <source>
        <dbReference type="EMBL" id="SFQ18706.1"/>
    </source>
</evidence>
<dbReference type="RefSeq" id="WP_090658510.1">
    <property type="nucleotide sequence ID" value="NZ_FOXQ01000006.1"/>
</dbReference>
<dbReference type="CDD" id="cd03801">
    <property type="entry name" value="GT4_PimA-like"/>
    <property type="match status" value="1"/>
</dbReference>
<accession>A0A1I5WH11</accession>
<dbReference type="Proteomes" id="UP000199031">
    <property type="component" value="Unassembled WGS sequence"/>
</dbReference>
<protein>
    <submittedName>
        <fullName evidence="3">Glycosyltransferase involved in cell wall bisynthesis</fullName>
    </submittedName>
</protein>
<evidence type="ECO:0000313" key="4">
    <source>
        <dbReference type="Proteomes" id="UP000199031"/>
    </source>
</evidence>
<proteinExistence type="predicted"/>
<name>A0A1I5WH11_9BACT</name>